<proteinExistence type="inferred from homology"/>
<evidence type="ECO:0000256" key="1">
    <source>
        <dbReference type="ARBA" id="ARBA00006594"/>
    </source>
</evidence>
<dbReference type="PRINTS" id="PR00508">
    <property type="entry name" value="S21N4MTFRASE"/>
</dbReference>
<evidence type="ECO:0000256" key="3">
    <source>
        <dbReference type="ARBA" id="ARBA00022679"/>
    </source>
</evidence>
<evidence type="ECO:0000259" key="4">
    <source>
        <dbReference type="Pfam" id="PF01555"/>
    </source>
</evidence>
<dbReference type="GO" id="GO:0032259">
    <property type="term" value="P:methylation"/>
    <property type="evidence" value="ECO:0007669"/>
    <property type="project" value="UniProtKB-KW"/>
</dbReference>
<comment type="similarity">
    <text evidence="1">Belongs to the N(4)/N(6)-methyltransferase family.</text>
</comment>
<organism evidence="5">
    <name type="scientific">viral metagenome</name>
    <dbReference type="NCBI Taxonomy" id="1070528"/>
    <lineage>
        <taxon>unclassified sequences</taxon>
        <taxon>metagenomes</taxon>
        <taxon>organismal metagenomes</taxon>
    </lineage>
</organism>
<evidence type="ECO:0000256" key="2">
    <source>
        <dbReference type="ARBA" id="ARBA00022603"/>
    </source>
</evidence>
<reference evidence="5" key="1">
    <citation type="submission" date="2020-03" db="EMBL/GenBank/DDBJ databases">
        <title>The deep terrestrial virosphere.</title>
        <authorList>
            <person name="Holmfeldt K."/>
            <person name="Nilsson E."/>
            <person name="Simone D."/>
            <person name="Lopez-Fernandez M."/>
            <person name="Wu X."/>
            <person name="de Brujin I."/>
            <person name="Lundin D."/>
            <person name="Andersson A."/>
            <person name="Bertilsson S."/>
            <person name="Dopson M."/>
        </authorList>
    </citation>
    <scope>NUCLEOTIDE SEQUENCE</scope>
    <source>
        <strain evidence="5">TM448B00218</strain>
    </source>
</reference>
<sequence>MTLSKYEYYRTENGVLYCGDCLEIMPHLEPVDLVLTDPPYIVGAKECGLAGDRKYLHDITDAEIDKGFDSKILNGFKNWFCFCAKDQLVEIIQKATIRNWMIITWNKTNPTPLTNNNYLPDTEYIIHSYEKGRLFGKYKDKSRFAFTPVEKNNLEHPTVKPVSLISRFVVLGSIERETILDPFIGSGTTAVACERLNRRWIGIEIEEKYCAIAKQRIENERKQRKLF</sequence>
<dbReference type="PANTHER" id="PTHR13370">
    <property type="entry name" value="RNA METHYLASE-RELATED"/>
    <property type="match status" value="1"/>
</dbReference>
<dbReference type="Pfam" id="PF01555">
    <property type="entry name" value="N6_N4_Mtase"/>
    <property type="match status" value="1"/>
</dbReference>
<dbReference type="GO" id="GO:0005737">
    <property type="term" value="C:cytoplasm"/>
    <property type="evidence" value="ECO:0007669"/>
    <property type="project" value="TreeGrafter"/>
</dbReference>
<dbReference type="Gene3D" id="3.40.50.150">
    <property type="entry name" value="Vaccinia Virus protein VP39"/>
    <property type="match status" value="1"/>
</dbReference>
<gene>
    <name evidence="5" type="ORF">TM448B00218_0089</name>
</gene>
<name>A0A6M3X9N3_9ZZZZ</name>
<evidence type="ECO:0000313" key="5">
    <source>
        <dbReference type="EMBL" id="QJH94446.1"/>
    </source>
</evidence>
<accession>A0A6M3X9N3</accession>
<keyword evidence="2 5" id="KW-0489">Methyltransferase</keyword>
<dbReference type="PANTHER" id="PTHR13370:SF3">
    <property type="entry name" value="TRNA (GUANINE(10)-N2)-METHYLTRANSFERASE HOMOLOG"/>
    <property type="match status" value="1"/>
</dbReference>
<keyword evidence="3 5" id="KW-0808">Transferase</keyword>
<dbReference type="InterPro" id="IPR002941">
    <property type="entry name" value="DNA_methylase_N4/N6"/>
</dbReference>
<dbReference type="AlphaFoldDB" id="A0A6M3X9N3"/>
<dbReference type="InterPro" id="IPR002052">
    <property type="entry name" value="DNA_methylase_N6_adenine_CS"/>
</dbReference>
<dbReference type="GO" id="GO:0008170">
    <property type="term" value="F:N-methyltransferase activity"/>
    <property type="evidence" value="ECO:0007669"/>
    <property type="project" value="InterPro"/>
</dbReference>
<dbReference type="SUPFAM" id="SSF53335">
    <property type="entry name" value="S-adenosyl-L-methionine-dependent methyltransferases"/>
    <property type="match status" value="1"/>
</dbReference>
<dbReference type="InterPro" id="IPR001091">
    <property type="entry name" value="RM_Methyltransferase"/>
</dbReference>
<dbReference type="GO" id="GO:0003677">
    <property type="term" value="F:DNA binding"/>
    <property type="evidence" value="ECO:0007669"/>
    <property type="project" value="InterPro"/>
</dbReference>
<dbReference type="PROSITE" id="PS00092">
    <property type="entry name" value="N6_MTASE"/>
    <property type="match status" value="1"/>
</dbReference>
<protein>
    <submittedName>
        <fullName evidence="5">Putative methyltransferase</fullName>
    </submittedName>
</protein>
<dbReference type="EMBL" id="MT144600">
    <property type="protein sequence ID" value="QJH94446.1"/>
    <property type="molecule type" value="Genomic_DNA"/>
</dbReference>
<feature type="domain" description="DNA methylase N-4/N-6" evidence="4">
    <location>
        <begin position="31"/>
        <end position="215"/>
    </location>
</feature>
<dbReference type="InterPro" id="IPR029063">
    <property type="entry name" value="SAM-dependent_MTases_sf"/>
</dbReference>